<dbReference type="Gene3D" id="3.40.50.150">
    <property type="entry name" value="Vaccinia Virus protein VP39"/>
    <property type="match status" value="1"/>
</dbReference>
<dbReference type="Proteomes" id="UP000032352">
    <property type="component" value="Chromosome"/>
</dbReference>
<dbReference type="GO" id="GO:0008168">
    <property type="term" value="F:methyltransferase activity"/>
    <property type="evidence" value="ECO:0007669"/>
    <property type="project" value="UniProtKB-KW"/>
</dbReference>
<keyword evidence="1" id="KW-0472">Membrane</keyword>
<evidence type="ECO:0000256" key="1">
    <source>
        <dbReference type="SAM" id="Phobius"/>
    </source>
</evidence>
<dbReference type="Pfam" id="PF13649">
    <property type="entry name" value="Methyltransf_25"/>
    <property type="match status" value="1"/>
</dbReference>
<evidence type="ECO:0000259" key="2">
    <source>
        <dbReference type="Pfam" id="PF13649"/>
    </source>
</evidence>
<keyword evidence="1" id="KW-0812">Transmembrane</keyword>
<protein>
    <submittedName>
        <fullName evidence="3">Class I SAM-dependent methyltransferase</fullName>
    </submittedName>
</protein>
<feature type="domain" description="Methyltransferase" evidence="2">
    <location>
        <begin position="55"/>
        <end position="149"/>
    </location>
</feature>
<evidence type="ECO:0000313" key="3">
    <source>
        <dbReference type="EMBL" id="WDE07906.1"/>
    </source>
</evidence>
<gene>
    <name evidence="3" type="ORF">SG34_014065</name>
</gene>
<evidence type="ECO:0000313" key="4">
    <source>
        <dbReference type="Proteomes" id="UP000032352"/>
    </source>
</evidence>
<proteinExistence type="predicted"/>
<dbReference type="KEGG" id="tvd:SG34_014065"/>
<dbReference type="InterPro" id="IPR029063">
    <property type="entry name" value="SAM-dependent_MTases_sf"/>
</dbReference>
<dbReference type="RefSeq" id="WP_044838149.1">
    <property type="nucleotide sequence ID" value="NZ_CP059733.1"/>
</dbReference>
<keyword evidence="3" id="KW-0489">Methyltransferase</keyword>
<dbReference type="AlphaFoldDB" id="A0AAF0CC76"/>
<reference evidence="3 4" key="1">
    <citation type="journal article" date="2015" name="Genome Announc.">
        <title>Draft Genome Sequences of Marine Isolates of Thalassomonas viridans and Thalassomonas actiniarum.</title>
        <authorList>
            <person name="Olonade I."/>
            <person name="van Zyl L.J."/>
            <person name="Trindade M."/>
        </authorList>
    </citation>
    <scope>NUCLEOTIDE SEQUENCE [LARGE SCALE GENOMIC DNA]</scope>
    <source>
        <strain evidence="3 4">XOM25</strain>
    </source>
</reference>
<dbReference type="GO" id="GO:0032259">
    <property type="term" value="P:methylation"/>
    <property type="evidence" value="ECO:0007669"/>
    <property type="project" value="UniProtKB-KW"/>
</dbReference>
<dbReference type="CDD" id="cd02440">
    <property type="entry name" value="AdoMet_MTases"/>
    <property type="match status" value="1"/>
</dbReference>
<reference evidence="3 4" key="2">
    <citation type="journal article" date="2022" name="Mar. Drugs">
        <title>Bioassay-Guided Fractionation Leads to the Detection of Cholic Acid Generated by the Rare Thalassomonas sp.</title>
        <authorList>
            <person name="Pheiffer F."/>
            <person name="Schneider Y.K."/>
            <person name="Hansen E.H."/>
            <person name="Andersen J.H."/>
            <person name="Isaksson J."/>
            <person name="Busche T."/>
            <person name="R C."/>
            <person name="Kalinowski J."/>
            <person name="Zyl L.V."/>
            <person name="Trindade M."/>
        </authorList>
    </citation>
    <scope>NUCLEOTIDE SEQUENCE [LARGE SCALE GENOMIC DNA]</scope>
    <source>
        <strain evidence="3 4">XOM25</strain>
    </source>
</reference>
<accession>A0AAF0CC76</accession>
<dbReference type="SUPFAM" id="SSF53335">
    <property type="entry name" value="S-adenosyl-L-methionine-dependent methyltransferases"/>
    <property type="match status" value="1"/>
</dbReference>
<feature type="transmembrane region" description="Helical" evidence="1">
    <location>
        <begin position="150"/>
        <end position="169"/>
    </location>
</feature>
<dbReference type="InterPro" id="IPR041698">
    <property type="entry name" value="Methyltransf_25"/>
</dbReference>
<name>A0AAF0CC76_9GAMM</name>
<organism evidence="3 4">
    <name type="scientific">Thalassomonas viridans</name>
    <dbReference type="NCBI Taxonomy" id="137584"/>
    <lineage>
        <taxon>Bacteria</taxon>
        <taxon>Pseudomonadati</taxon>
        <taxon>Pseudomonadota</taxon>
        <taxon>Gammaproteobacteria</taxon>
        <taxon>Alteromonadales</taxon>
        <taxon>Colwelliaceae</taxon>
        <taxon>Thalassomonas</taxon>
    </lineage>
</organism>
<dbReference type="EMBL" id="CP059733">
    <property type="protein sequence ID" value="WDE07906.1"/>
    <property type="molecule type" value="Genomic_DNA"/>
</dbReference>
<keyword evidence="4" id="KW-1185">Reference proteome</keyword>
<sequence length="266" mass="30281">MKDTLINTDIGAGNAFNVLAKSYDDGFSHTALGRYYRQRVQQVMSRYWPAPGQLLELNAGTGEDALFLAGLGHQVLATDKSAAMLDIIRHKTGANNRQQITTREMAIEALPELSGRQFCGILSNFGGLNCVKNWHAMAEDTSKLLLPNGYYIMVVMGPWVLWEMIYFSLKGQFNKAFRRLGGSCRWRDMTIYYPSVRQIKKAMSPWFNLVESQALGLFMPPPYLNNRLESSPKLYRGLAYLEDKSKQCPGLWQLADHYLLVFQKYE</sequence>
<keyword evidence="3" id="KW-0808">Transferase</keyword>
<keyword evidence="1" id="KW-1133">Transmembrane helix</keyword>